<comment type="caution">
    <text evidence="2">The sequence shown here is derived from an EMBL/GenBank/DDBJ whole genome shotgun (WGS) entry which is preliminary data.</text>
</comment>
<feature type="transmembrane region" description="Helical" evidence="1">
    <location>
        <begin position="66"/>
        <end position="89"/>
    </location>
</feature>
<keyword evidence="1" id="KW-1133">Transmembrane helix</keyword>
<name>A0AA40S8N4_9ACTN</name>
<evidence type="ECO:0000313" key="2">
    <source>
        <dbReference type="EMBL" id="MBA8941857.1"/>
    </source>
</evidence>
<gene>
    <name evidence="2" type="ORF">FHS33_000246</name>
</gene>
<keyword evidence="1" id="KW-0812">Transmembrane</keyword>
<evidence type="ECO:0000313" key="3">
    <source>
        <dbReference type="Proteomes" id="UP000530412"/>
    </source>
</evidence>
<protein>
    <recommendedName>
        <fullName evidence="4">Vegetative cell wall protein gp1</fullName>
    </recommendedName>
</protein>
<organism evidence="2 3">
    <name type="scientific">Streptomyces calvus</name>
    <dbReference type="NCBI Taxonomy" id="67282"/>
    <lineage>
        <taxon>Bacteria</taxon>
        <taxon>Bacillati</taxon>
        <taxon>Actinomycetota</taxon>
        <taxon>Actinomycetes</taxon>
        <taxon>Kitasatosporales</taxon>
        <taxon>Streptomycetaceae</taxon>
        <taxon>Streptomyces</taxon>
    </lineage>
</organism>
<evidence type="ECO:0008006" key="4">
    <source>
        <dbReference type="Google" id="ProtNLM"/>
    </source>
</evidence>
<proteinExistence type="predicted"/>
<reference evidence="2 3" key="1">
    <citation type="submission" date="2020-08" db="EMBL/GenBank/DDBJ databases">
        <title>Genomic Encyclopedia of Type Strains, Phase III (KMG-III): the genomes of soil and plant-associated and newly described type strains.</title>
        <authorList>
            <person name="Whitman W."/>
        </authorList>
    </citation>
    <scope>NUCLEOTIDE SEQUENCE [LARGE SCALE GENOMIC DNA]</scope>
    <source>
        <strain evidence="2 3">CECT 3271</strain>
    </source>
</reference>
<accession>A0AA40S8N4</accession>
<dbReference type="Proteomes" id="UP000530412">
    <property type="component" value="Unassembled WGS sequence"/>
</dbReference>
<evidence type="ECO:0000256" key="1">
    <source>
        <dbReference type="SAM" id="Phobius"/>
    </source>
</evidence>
<dbReference type="AlphaFoldDB" id="A0AA40S8N4"/>
<sequence>MSALLTGIGTRIAERWLQTVVLAGLLWIATLVIAVRLGHEHPFDVGRLSTWLDEIARDRVGRSASAVLLAVAAALLAAGAAGLTAGALGGAFQRLWGAAGAGPPLSWMVRWRLRVRRRRVERARRAIARAVAHRRRGGRLLLAYARHTARRRKPHEPERPTRIGDVFHGVAVRVHRRYALDLEPTWPRLWALLPETLRADVTAARQAYDAAARLAGWALLYLALAVLWWPGALAGAAVLATAVGRARDAASLLATLVETAVDLHLTDLAERLGVRGGEDVSASELGRAVAHHLAGPEHPAAGR</sequence>
<feature type="transmembrane region" description="Helical" evidence="1">
    <location>
        <begin position="16"/>
        <end position="37"/>
    </location>
</feature>
<keyword evidence="1" id="KW-0472">Membrane</keyword>
<dbReference type="EMBL" id="JACJIE010000001">
    <property type="protein sequence ID" value="MBA8941857.1"/>
    <property type="molecule type" value="Genomic_DNA"/>
</dbReference>
<dbReference type="RefSeq" id="WP_182674439.1">
    <property type="nucleotide sequence ID" value="NZ_BMSU01000009.1"/>
</dbReference>
<feature type="transmembrane region" description="Helical" evidence="1">
    <location>
        <begin position="95"/>
        <end position="113"/>
    </location>
</feature>
<feature type="transmembrane region" description="Helical" evidence="1">
    <location>
        <begin position="214"/>
        <end position="239"/>
    </location>
</feature>